<gene>
    <name evidence="2" type="ORF">UFOPK2001_00660</name>
</gene>
<accession>A0A6J6J7G1</accession>
<dbReference type="Pfam" id="PF07179">
    <property type="entry name" value="SseB"/>
    <property type="match status" value="1"/>
</dbReference>
<dbReference type="EMBL" id="CAEZVN010000052">
    <property type="protein sequence ID" value="CAB4633067.1"/>
    <property type="molecule type" value="Genomic_DNA"/>
</dbReference>
<feature type="domain" description="SseB protein N-terminal" evidence="1">
    <location>
        <begin position="45"/>
        <end position="165"/>
    </location>
</feature>
<dbReference type="AlphaFoldDB" id="A0A6J6J7G1"/>
<dbReference type="InterPro" id="IPR009839">
    <property type="entry name" value="SseB_N"/>
</dbReference>
<evidence type="ECO:0000313" key="2">
    <source>
        <dbReference type="EMBL" id="CAB4633067.1"/>
    </source>
</evidence>
<organism evidence="2">
    <name type="scientific">freshwater metagenome</name>
    <dbReference type="NCBI Taxonomy" id="449393"/>
    <lineage>
        <taxon>unclassified sequences</taxon>
        <taxon>metagenomes</taxon>
        <taxon>ecological metagenomes</taxon>
    </lineage>
</organism>
<proteinExistence type="predicted"/>
<sequence>MDSHDHKHINKDRFADSAGVPWEGRSFDSNPFADDNGSANPVLIEALAEFRANPTDPRAVFQAFATSRLLIPLLADLGESGEGAHGQTVDKSADLSIVTVQTPDGQTGLPVFSSVAAMAVWNKTARPVPADAARVALAAASEGNTRIVLDPGSETEFVFRRPAIKALATQQDWVPSFLNEAVGQAFAAPLDETEPNVLAIYLEAGDPFSRLDGAELQISLKLVAGLNQDEVQALVARLAEAWSQSELIAESVDSMQLRLIAAE</sequence>
<evidence type="ECO:0000259" key="1">
    <source>
        <dbReference type="Pfam" id="PF07179"/>
    </source>
</evidence>
<reference evidence="2" key="1">
    <citation type="submission" date="2020-05" db="EMBL/GenBank/DDBJ databases">
        <authorList>
            <person name="Chiriac C."/>
            <person name="Salcher M."/>
            <person name="Ghai R."/>
            <person name="Kavagutti S V."/>
        </authorList>
    </citation>
    <scope>NUCLEOTIDE SEQUENCE</scope>
</reference>
<protein>
    <submittedName>
        <fullName evidence="2">Unannotated protein</fullName>
    </submittedName>
</protein>
<name>A0A6J6J7G1_9ZZZZ</name>